<dbReference type="EMBL" id="HBHI01004492">
    <property type="protein sequence ID" value="CAD9658480.1"/>
    <property type="molecule type" value="Transcribed_RNA"/>
</dbReference>
<accession>A0A7S2W040</accession>
<evidence type="ECO:0000313" key="1">
    <source>
        <dbReference type="EMBL" id="CAD9658480.1"/>
    </source>
</evidence>
<organism evidence="1">
    <name type="scientific">Eucampia antarctica</name>
    <dbReference type="NCBI Taxonomy" id="49252"/>
    <lineage>
        <taxon>Eukaryota</taxon>
        <taxon>Sar</taxon>
        <taxon>Stramenopiles</taxon>
        <taxon>Ochrophyta</taxon>
        <taxon>Bacillariophyta</taxon>
        <taxon>Mediophyceae</taxon>
        <taxon>Biddulphiophycidae</taxon>
        <taxon>Hemiaulales</taxon>
        <taxon>Hemiaulaceae</taxon>
        <taxon>Eucampia</taxon>
    </lineage>
</organism>
<gene>
    <name evidence="1" type="ORF">EANT1437_LOCUS2282</name>
</gene>
<proteinExistence type="predicted"/>
<reference evidence="1" key="1">
    <citation type="submission" date="2021-01" db="EMBL/GenBank/DDBJ databases">
        <authorList>
            <person name="Corre E."/>
            <person name="Pelletier E."/>
            <person name="Niang G."/>
            <person name="Scheremetjew M."/>
            <person name="Finn R."/>
            <person name="Kale V."/>
            <person name="Holt S."/>
            <person name="Cochrane G."/>
            <person name="Meng A."/>
            <person name="Brown T."/>
            <person name="Cohen L."/>
        </authorList>
    </citation>
    <scope>NUCLEOTIDE SEQUENCE</scope>
    <source>
        <strain evidence="1">CCMP1452</strain>
    </source>
</reference>
<dbReference type="AlphaFoldDB" id="A0A7S2W040"/>
<sequence>MMYISLYFIVVHNTDLSKLKVHRNSLLHIILGPNMGTMWHEALLHNASKSRINPTTGETSIDMRLHTYLWLNVTESNKNKTRSQGVNDAVLREYGRSLYHHNQNNLCTHIDKESSPCTHCNEGETVLDFTKFLPTQFNRPGQVIVGDLEQHGWVVFRGVGVYDNNKAEINEIAMKGANKTNPLGNLKNIEKVAGNHKMKFDHTGGKAKEWYEGSLNEMFERILTK</sequence>
<name>A0A7S2W040_9STRA</name>
<protein>
    <submittedName>
        <fullName evidence="1">Uncharacterized protein</fullName>
    </submittedName>
</protein>